<name>A0A7C9TH68_9BURK</name>
<sequence>MAFVHLRTHSEYSVVDGTLRIDDAVQAAKQDGQVALAITDLANLFGAVKFYKACRGKGLKPVLGADVWMEPLESGGAATRLLLLVQDRRGYHNLSELLARGWTVNVQRNQAWLKWEWFDELGDGLIALSGFEHGAVGQALLAGDVARARTTARQIAERFPRRFYLELQRGGLPQHETLVRATVPLAAELRLPVVATHPVQFLEADDFEAHEARVCVAEGETLGNPKRIKRFCAEQYFKSQAQMEALFADIPSAIVNTIKIAERCSLTLVLGKPRLPDFPTPLLPDGSRMPIEQFFREESHRGLDFRLHQLFADPVKREAERPRYVERLEFELKTILNMGFPGYFLIVSDFIKWAKENGCPVGPGRGSGAGSLVAYALLITDLDPLQYNLLFERFLNPERVSMPDFDIDFCQANRDRVIDYVKDKYGRPAVSQIATFGTMAAKAALRDIGRVLGMGFGHVDSIAKLIPAPPGKTVTLAPLPPNFDPAKAKMVYARHEAPEIEEREKADEEVAELLKLATRVEGMVRNIGMHAGGVLIAPGKITDFCPLYQQPGSDSAVSQYDKDDVEAIGLVKFDFLGLATLTILELAKEFIVERYPDQKDFAFEKLPLDDKAVYKLFSDGLTEAVFQFESRGMQGMLRDAKPSRLEDLIALNALYRPGPMDLIPSFVNRKHGKEVVEYPHPLVEPVLAETYGIMVYQEQVMQTAQVLGGYSLGGADMLRRAMGKKKAEEMAEHRAIFRKGAAEKGISQDKADEVFDLMEKFAGYGFNKSHAAAYSLLAYHTGWLKVHYTAEFFAANMTNELSDTDKLKVLLNDATKNFRIEFEPPNVNRGVYRFEPLPGAEGRRKIRYGLGAIKGTGQGAIEAIVAARQEGGPFRSLFDFCARIDKGRINKRVVEALIKAGAFDELHPDRAATLASIGLAFDWAETQAAHALQGGLFDMFDDGDAHGSHTVEPPLATAEPQSVRERLSLEKTALGFYLSGHLFDQDEKEVRRFCKRRIADLADSREPQLVAGIVAELRIINGQRGRVAIFKLDDNSEPIEAVAGEELLNAHKELLTDDSLIIVQGKAKPDRFSGGLRLDVSAVWDLPGARARFARHLLLPLAPPTPEHAQALQDLVQAYPARETSSEQGPVRQGVPLRVAARTASAQAELDLGGASRLWPSDEALARLRAVAPGAALVYEAS</sequence>
<keyword evidence="5 11" id="KW-0808">Transferase</keyword>
<dbReference type="InterPro" id="IPR041931">
    <property type="entry name" value="DNA_pol3_alpha_thumb_dom"/>
</dbReference>
<dbReference type="InterPro" id="IPR004013">
    <property type="entry name" value="PHP_dom"/>
</dbReference>
<dbReference type="PANTHER" id="PTHR32294">
    <property type="entry name" value="DNA POLYMERASE III SUBUNIT ALPHA"/>
    <property type="match status" value="1"/>
</dbReference>
<feature type="domain" description="Polymerase/histidinol phosphatase N-terminal" evidence="10">
    <location>
        <begin position="4"/>
        <end position="71"/>
    </location>
</feature>
<dbReference type="AlphaFoldDB" id="A0A7C9TH68"/>
<keyword evidence="6 11" id="KW-0548">Nucleotidyltransferase</keyword>
<dbReference type="InterPro" id="IPR040982">
    <property type="entry name" value="DNA_pol3_finger"/>
</dbReference>
<dbReference type="SMART" id="SM00481">
    <property type="entry name" value="POLIIIAc"/>
    <property type="match status" value="1"/>
</dbReference>
<evidence type="ECO:0000256" key="8">
    <source>
        <dbReference type="ARBA" id="ARBA00022932"/>
    </source>
</evidence>
<dbReference type="Gene3D" id="1.10.150.870">
    <property type="match status" value="1"/>
</dbReference>
<keyword evidence="4" id="KW-0963">Cytoplasm</keyword>
<evidence type="ECO:0000256" key="5">
    <source>
        <dbReference type="ARBA" id="ARBA00022679"/>
    </source>
</evidence>
<comment type="subcellular location">
    <subcellularLocation>
        <location evidence="1">Cytoplasm</location>
    </subcellularLocation>
</comment>
<dbReference type="SUPFAM" id="SSF89550">
    <property type="entry name" value="PHP domain-like"/>
    <property type="match status" value="1"/>
</dbReference>
<evidence type="ECO:0000259" key="10">
    <source>
        <dbReference type="SMART" id="SM00481"/>
    </source>
</evidence>
<organism evidence="11 12">
    <name type="scientific">Ideonella livida</name>
    <dbReference type="NCBI Taxonomy" id="2707176"/>
    <lineage>
        <taxon>Bacteria</taxon>
        <taxon>Pseudomonadati</taxon>
        <taxon>Pseudomonadota</taxon>
        <taxon>Betaproteobacteria</taxon>
        <taxon>Burkholderiales</taxon>
        <taxon>Sphaerotilaceae</taxon>
        <taxon>Ideonella</taxon>
    </lineage>
</organism>
<dbReference type="PANTHER" id="PTHR32294:SF0">
    <property type="entry name" value="DNA POLYMERASE III SUBUNIT ALPHA"/>
    <property type="match status" value="1"/>
</dbReference>
<dbReference type="Pfam" id="PF07733">
    <property type="entry name" value="DNA_pol3_alpha"/>
    <property type="match status" value="1"/>
</dbReference>
<dbReference type="InterPro" id="IPR011708">
    <property type="entry name" value="DNA_pol3_alpha_NTPase_dom"/>
</dbReference>
<evidence type="ECO:0000256" key="1">
    <source>
        <dbReference type="ARBA" id="ARBA00004496"/>
    </source>
</evidence>
<keyword evidence="7" id="KW-0235">DNA replication</keyword>
<dbReference type="InterPro" id="IPR029460">
    <property type="entry name" value="DNAPol_HHH"/>
</dbReference>
<comment type="caution">
    <text evidence="11">The sequence shown here is derived from an EMBL/GenBank/DDBJ whole genome shotgun (WGS) entry which is preliminary data.</text>
</comment>
<dbReference type="GO" id="GO:0006260">
    <property type="term" value="P:DNA replication"/>
    <property type="evidence" value="ECO:0007669"/>
    <property type="project" value="UniProtKB-KW"/>
</dbReference>
<dbReference type="CDD" id="cd07433">
    <property type="entry name" value="PHP_PolIIIA_DnaE1"/>
    <property type="match status" value="1"/>
</dbReference>
<protein>
    <recommendedName>
        <fullName evidence="3">DNA polymerase III subunit alpha</fullName>
        <ecNumber evidence="2">2.7.7.7</ecNumber>
    </recommendedName>
</protein>
<keyword evidence="8" id="KW-0239">DNA-directed DNA polymerase</keyword>
<dbReference type="CDD" id="cd04485">
    <property type="entry name" value="DnaE_OBF"/>
    <property type="match status" value="1"/>
</dbReference>
<evidence type="ECO:0000256" key="4">
    <source>
        <dbReference type="ARBA" id="ARBA00022490"/>
    </source>
</evidence>
<dbReference type="Pfam" id="PF02811">
    <property type="entry name" value="PHP"/>
    <property type="match status" value="1"/>
</dbReference>
<dbReference type="InterPro" id="IPR003141">
    <property type="entry name" value="Pol/His_phosphatase_N"/>
</dbReference>
<dbReference type="Pfam" id="PF17657">
    <property type="entry name" value="DNA_pol3_finger"/>
    <property type="match status" value="1"/>
</dbReference>
<gene>
    <name evidence="11" type="primary">dnaE</name>
    <name evidence="11" type="ORF">G3A44_03110</name>
</gene>
<evidence type="ECO:0000313" key="12">
    <source>
        <dbReference type="Proteomes" id="UP000484255"/>
    </source>
</evidence>
<dbReference type="Proteomes" id="UP000484255">
    <property type="component" value="Unassembled WGS sequence"/>
</dbReference>
<accession>A0A7C9TH68</accession>
<dbReference type="Gene3D" id="1.10.10.1600">
    <property type="entry name" value="Bacterial DNA polymerase III alpha subunit, thumb domain"/>
    <property type="match status" value="1"/>
</dbReference>
<dbReference type="EMBL" id="JAAGOH010000002">
    <property type="protein sequence ID" value="NDY90178.1"/>
    <property type="molecule type" value="Genomic_DNA"/>
</dbReference>
<dbReference type="GO" id="GO:0003887">
    <property type="term" value="F:DNA-directed DNA polymerase activity"/>
    <property type="evidence" value="ECO:0007669"/>
    <property type="project" value="UniProtKB-KW"/>
</dbReference>
<reference evidence="11 12" key="1">
    <citation type="submission" date="2020-02" db="EMBL/GenBank/DDBJ databases">
        <title>Ideonella bacterium strain TBM-1.</title>
        <authorList>
            <person name="Chen W.-M."/>
        </authorList>
    </citation>
    <scope>NUCLEOTIDE SEQUENCE [LARGE SCALE GENOMIC DNA]</scope>
    <source>
        <strain evidence="11 12">TBM-1</strain>
    </source>
</reference>
<dbReference type="GO" id="GO:0005737">
    <property type="term" value="C:cytoplasm"/>
    <property type="evidence" value="ECO:0007669"/>
    <property type="project" value="UniProtKB-SubCell"/>
</dbReference>
<dbReference type="GO" id="GO:0008408">
    <property type="term" value="F:3'-5' exonuclease activity"/>
    <property type="evidence" value="ECO:0007669"/>
    <property type="project" value="InterPro"/>
</dbReference>
<dbReference type="NCBIfam" id="TIGR00594">
    <property type="entry name" value="polc"/>
    <property type="match status" value="1"/>
</dbReference>
<dbReference type="InterPro" id="IPR049821">
    <property type="entry name" value="PolIIIA_DnaE1_PHP"/>
</dbReference>
<evidence type="ECO:0000256" key="2">
    <source>
        <dbReference type="ARBA" id="ARBA00012417"/>
    </source>
</evidence>
<evidence type="ECO:0000256" key="3">
    <source>
        <dbReference type="ARBA" id="ARBA00019114"/>
    </source>
</evidence>
<evidence type="ECO:0000256" key="9">
    <source>
        <dbReference type="ARBA" id="ARBA00049244"/>
    </source>
</evidence>
<dbReference type="InterPro" id="IPR016195">
    <property type="entry name" value="Pol/histidinol_Pase-like"/>
</dbReference>
<evidence type="ECO:0000256" key="6">
    <source>
        <dbReference type="ARBA" id="ARBA00022695"/>
    </source>
</evidence>
<dbReference type="Pfam" id="PF14579">
    <property type="entry name" value="HHH_6"/>
    <property type="match status" value="1"/>
</dbReference>
<comment type="catalytic activity">
    <reaction evidence="9">
        <text>DNA(n) + a 2'-deoxyribonucleoside 5'-triphosphate = DNA(n+1) + diphosphate</text>
        <dbReference type="Rhea" id="RHEA:22508"/>
        <dbReference type="Rhea" id="RHEA-COMP:17339"/>
        <dbReference type="Rhea" id="RHEA-COMP:17340"/>
        <dbReference type="ChEBI" id="CHEBI:33019"/>
        <dbReference type="ChEBI" id="CHEBI:61560"/>
        <dbReference type="ChEBI" id="CHEBI:173112"/>
        <dbReference type="EC" id="2.7.7.7"/>
    </reaction>
</comment>
<keyword evidence="12" id="KW-1185">Reference proteome</keyword>
<evidence type="ECO:0000256" key="7">
    <source>
        <dbReference type="ARBA" id="ARBA00022705"/>
    </source>
</evidence>
<dbReference type="RefSeq" id="WP_163456024.1">
    <property type="nucleotide sequence ID" value="NZ_JAAGOH010000002.1"/>
</dbReference>
<dbReference type="EC" id="2.7.7.7" evidence="2"/>
<proteinExistence type="predicted"/>
<evidence type="ECO:0000313" key="11">
    <source>
        <dbReference type="EMBL" id="NDY90178.1"/>
    </source>
</evidence>
<dbReference type="InterPro" id="IPR004805">
    <property type="entry name" value="DnaE2/DnaE/PolC"/>
</dbReference>
<dbReference type="NCBIfam" id="NF004226">
    <property type="entry name" value="PRK05673.1"/>
    <property type="match status" value="1"/>
</dbReference>
<dbReference type="Gene3D" id="3.20.20.140">
    <property type="entry name" value="Metal-dependent hydrolases"/>
    <property type="match status" value="1"/>
</dbReference>